<reference evidence="2" key="1">
    <citation type="journal article" date="2019" name="Int. J. Syst. Evol. Microbiol.">
        <title>The Global Catalogue of Microorganisms (GCM) 10K type strain sequencing project: providing services to taxonomists for standard genome sequencing and annotation.</title>
        <authorList>
            <consortium name="The Broad Institute Genomics Platform"/>
            <consortium name="The Broad Institute Genome Sequencing Center for Infectious Disease"/>
            <person name="Wu L."/>
            <person name="Ma J."/>
        </authorList>
    </citation>
    <scope>NUCLEOTIDE SEQUENCE [LARGE SCALE GENOMIC DNA]</scope>
    <source>
        <strain evidence="2">CCUG 55250</strain>
    </source>
</reference>
<dbReference type="Proteomes" id="UP001596106">
    <property type="component" value="Unassembled WGS sequence"/>
</dbReference>
<organism evidence="1 2">
    <name type="scientific">Larkinella bovis</name>
    <dbReference type="NCBI Taxonomy" id="683041"/>
    <lineage>
        <taxon>Bacteria</taxon>
        <taxon>Pseudomonadati</taxon>
        <taxon>Bacteroidota</taxon>
        <taxon>Cytophagia</taxon>
        <taxon>Cytophagales</taxon>
        <taxon>Spirosomataceae</taxon>
        <taxon>Larkinella</taxon>
    </lineage>
</organism>
<evidence type="ECO:0008006" key="3">
    <source>
        <dbReference type="Google" id="ProtNLM"/>
    </source>
</evidence>
<keyword evidence="2" id="KW-1185">Reference proteome</keyword>
<evidence type="ECO:0000313" key="1">
    <source>
        <dbReference type="EMBL" id="MFC5410472.1"/>
    </source>
</evidence>
<gene>
    <name evidence="1" type="ORF">ACFPMF_14190</name>
</gene>
<sequence length="50" mass="5650">MKRLSKHILTSEVRADILRSAVASFRIEKIQISPEQAAATLRKVETTRAK</sequence>
<dbReference type="RefSeq" id="WP_379846066.1">
    <property type="nucleotide sequence ID" value="NZ_JBHSMA010000004.1"/>
</dbReference>
<protein>
    <recommendedName>
        <fullName evidence="3">DUF1778 domain-containing protein</fullName>
    </recommendedName>
</protein>
<evidence type="ECO:0000313" key="2">
    <source>
        <dbReference type="Proteomes" id="UP001596106"/>
    </source>
</evidence>
<dbReference type="EMBL" id="JBHSMA010000004">
    <property type="protein sequence ID" value="MFC5410472.1"/>
    <property type="molecule type" value="Genomic_DNA"/>
</dbReference>
<proteinExistence type="predicted"/>
<name>A0ABW0IEC6_9BACT</name>
<accession>A0ABW0IEC6</accession>
<comment type="caution">
    <text evidence="1">The sequence shown here is derived from an EMBL/GenBank/DDBJ whole genome shotgun (WGS) entry which is preliminary data.</text>
</comment>